<feature type="compositionally biased region" description="Basic residues" evidence="11">
    <location>
        <begin position="46"/>
        <end position="58"/>
    </location>
</feature>
<evidence type="ECO:0000256" key="3">
    <source>
        <dbReference type="ARBA" id="ARBA00022737"/>
    </source>
</evidence>
<dbReference type="PANTHER" id="PTHR46208">
    <property type="entry name" value="MITOCHONDRIAL IMPORT RECEPTOR SUBUNIT TOM70"/>
    <property type="match status" value="1"/>
</dbReference>
<dbReference type="Pfam" id="PF07719">
    <property type="entry name" value="TPR_2"/>
    <property type="match status" value="1"/>
</dbReference>
<keyword evidence="3" id="KW-0677">Repeat</keyword>
<feature type="compositionally biased region" description="Basic and acidic residues" evidence="11">
    <location>
        <begin position="59"/>
        <end position="77"/>
    </location>
</feature>
<dbReference type="GO" id="GO:0045039">
    <property type="term" value="P:protein insertion into mitochondrial inner membrane"/>
    <property type="evidence" value="ECO:0007669"/>
    <property type="project" value="TreeGrafter"/>
</dbReference>
<evidence type="ECO:0000256" key="1">
    <source>
        <dbReference type="ARBA" id="ARBA00004572"/>
    </source>
</evidence>
<organism evidence="13 14">
    <name type="scientific">Sungouiella intermedia</name>
    <dbReference type="NCBI Taxonomy" id="45354"/>
    <lineage>
        <taxon>Eukaryota</taxon>
        <taxon>Fungi</taxon>
        <taxon>Dikarya</taxon>
        <taxon>Ascomycota</taxon>
        <taxon>Saccharomycotina</taxon>
        <taxon>Pichiomycetes</taxon>
        <taxon>Metschnikowiaceae</taxon>
        <taxon>Sungouiella</taxon>
    </lineage>
</organism>
<evidence type="ECO:0000256" key="8">
    <source>
        <dbReference type="ARBA" id="ARBA00023136"/>
    </source>
</evidence>
<dbReference type="InterPro" id="IPR019734">
    <property type="entry name" value="TPR_rpt"/>
</dbReference>
<dbReference type="GO" id="GO:0005741">
    <property type="term" value="C:mitochondrial outer membrane"/>
    <property type="evidence" value="ECO:0007669"/>
    <property type="project" value="UniProtKB-SubCell"/>
</dbReference>
<dbReference type="SUPFAM" id="SSF48452">
    <property type="entry name" value="TPR-like"/>
    <property type="match status" value="2"/>
</dbReference>
<dbReference type="GO" id="GO:0030150">
    <property type="term" value="P:protein import into mitochondrial matrix"/>
    <property type="evidence" value="ECO:0007669"/>
    <property type="project" value="TreeGrafter"/>
</dbReference>
<dbReference type="Proteomes" id="UP000182259">
    <property type="component" value="Chromosome I"/>
</dbReference>
<evidence type="ECO:0000256" key="5">
    <source>
        <dbReference type="ARBA" id="ARBA00022803"/>
    </source>
</evidence>
<evidence type="ECO:0000256" key="7">
    <source>
        <dbReference type="ARBA" id="ARBA00023128"/>
    </source>
</evidence>
<keyword evidence="5 10" id="KW-0802">TPR repeat</keyword>
<evidence type="ECO:0000256" key="2">
    <source>
        <dbReference type="ARBA" id="ARBA00022692"/>
    </source>
</evidence>
<dbReference type="AlphaFoldDB" id="A0A1L0D2P7"/>
<dbReference type="InterPro" id="IPR013105">
    <property type="entry name" value="TPR_2"/>
</dbReference>
<protein>
    <submittedName>
        <fullName evidence="13">CIC11C00000003840</fullName>
    </submittedName>
</protein>
<dbReference type="GO" id="GO:0008320">
    <property type="term" value="F:protein transmembrane transporter activity"/>
    <property type="evidence" value="ECO:0007669"/>
    <property type="project" value="TreeGrafter"/>
</dbReference>
<name>A0A1L0D2P7_9ASCO</name>
<feature type="region of interest" description="Disordered" evidence="11">
    <location>
        <begin position="35"/>
        <end position="83"/>
    </location>
</feature>
<comment type="subcellular location">
    <subcellularLocation>
        <location evidence="1">Mitochondrion outer membrane</location>
        <topology evidence="1">Single-pass membrane protein</topology>
    </subcellularLocation>
</comment>
<dbReference type="Pfam" id="PF13432">
    <property type="entry name" value="TPR_16"/>
    <property type="match status" value="1"/>
</dbReference>
<sequence>MSESSFFARNKTAIAVTVLAGASAVGAYYYYSQQANQSASDESSPSKKKKSKSKKKKAAKDDEKSAEDAVAHDDEKVPYPVNAQGLPDITEEAVAQLSDSDKEEWALALKKVGNDKYKQEKFEEAITFYTAALQVKEDPVFYLNRSACYAALNKHEEVIADATAAINIKRDYVKCILRRANSYEALEKYPDAMFDLTALTIYGGFNSRSVEEALEKVLQKHSIKIVEENLKNRVPELPSASTMGSFFGAYVTETAPEGISEESTGADKYLFDALAAVNANTVDKYEDADSLFNQAVAAYDIENLTSESENASKASIALEYAAAMQFLKNIPNEASELIEKAMKLKPRARTYVMRALINADKSSFAEALADFDTAQKMDPENGDVYYHLGQLYYLTTQFDKAKEYFTKAAECNPNNVYAYIQLACIIYKNGNFEEADDAFNEARLKFPTSPEVLNYYGEILADHNNIPSAIKQYEVAARLQEGLPNFSVGAVPLINKASLISREGLQKLPEAEELLTKACELDPKSEIARISLAQVKLQSDKPAEAIALFEEGSRLARTFEEKVQATSFAEATKMQLRIKADEVLSAKISEYMNRNL</sequence>
<dbReference type="PROSITE" id="PS50293">
    <property type="entry name" value="TPR_REGION"/>
    <property type="match status" value="1"/>
</dbReference>
<evidence type="ECO:0000313" key="14">
    <source>
        <dbReference type="Proteomes" id="UP000182259"/>
    </source>
</evidence>
<feature type="repeat" description="TPR" evidence="10">
    <location>
        <begin position="348"/>
        <end position="381"/>
    </location>
</feature>
<dbReference type="GO" id="GO:0030943">
    <property type="term" value="F:mitochondrion targeting sequence binding"/>
    <property type="evidence" value="ECO:0007669"/>
    <property type="project" value="TreeGrafter"/>
</dbReference>
<dbReference type="Gene3D" id="1.25.40.10">
    <property type="entry name" value="Tetratricopeptide repeat domain"/>
    <property type="match status" value="2"/>
</dbReference>
<comment type="similarity">
    <text evidence="9">Belongs to the Tom70 family.</text>
</comment>
<gene>
    <name evidence="13" type="ORF">SAMEA4029009_CIC11G00000003840</name>
</gene>
<evidence type="ECO:0000313" key="13">
    <source>
        <dbReference type="EMBL" id="SGZ50756.1"/>
    </source>
</evidence>
<feature type="transmembrane region" description="Helical" evidence="12">
    <location>
        <begin position="12"/>
        <end position="31"/>
    </location>
</feature>
<evidence type="ECO:0000256" key="4">
    <source>
        <dbReference type="ARBA" id="ARBA00022787"/>
    </source>
</evidence>
<reference evidence="13 14" key="1">
    <citation type="submission" date="2016-10" db="EMBL/GenBank/DDBJ databases">
        <authorList>
            <person name="de Groot N.N."/>
        </authorList>
    </citation>
    <scope>NUCLEOTIDE SEQUENCE [LARGE SCALE GENOMIC DNA]</scope>
    <source>
        <strain evidence="13 14">PYCC 4715</strain>
    </source>
</reference>
<dbReference type="PANTHER" id="PTHR46208:SF1">
    <property type="entry name" value="MITOCHONDRIAL IMPORT RECEPTOR SUBUNIT TOM70"/>
    <property type="match status" value="1"/>
</dbReference>
<dbReference type="SMART" id="SM00028">
    <property type="entry name" value="TPR"/>
    <property type="match status" value="9"/>
</dbReference>
<feature type="repeat" description="TPR" evidence="10">
    <location>
        <begin position="382"/>
        <end position="415"/>
    </location>
</feature>
<evidence type="ECO:0000256" key="11">
    <source>
        <dbReference type="SAM" id="MobiDB-lite"/>
    </source>
</evidence>
<accession>A0A1L0D2P7</accession>
<dbReference type="PROSITE" id="PS50005">
    <property type="entry name" value="TPR"/>
    <property type="match status" value="3"/>
</dbReference>
<keyword evidence="6 12" id="KW-1133">Transmembrane helix</keyword>
<keyword evidence="7" id="KW-0496">Mitochondrion</keyword>
<evidence type="ECO:0000256" key="6">
    <source>
        <dbReference type="ARBA" id="ARBA00022989"/>
    </source>
</evidence>
<keyword evidence="8 12" id="KW-0472">Membrane</keyword>
<evidence type="ECO:0000256" key="10">
    <source>
        <dbReference type="PROSITE-ProRule" id="PRU00339"/>
    </source>
</evidence>
<keyword evidence="4" id="KW-1000">Mitochondrion outer membrane</keyword>
<keyword evidence="2 12" id="KW-0812">Transmembrane</keyword>
<dbReference type="EMBL" id="LT635764">
    <property type="protein sequence ID" value="SGZ50756.1"/>
    <property type="molecule type" value="Genomic_DNA"/>
</dbReference>
<proteinExistence type="inferred from homology"/>
<evidence type="ECO:0000256" key="12">
    <source>
        <dbReference type="SAM" id="Phobius"/>
    </source>
</evidence>
<evidence type="ECO:0000256" key="9">
    <source>
        <dbReference type="ARBA" id="ARBA00038030"/>
    </source>
</evidence>
<dbReference type="InterPro" id="IPR011990">
    <property type="entry name" value="TPR-like_helical_dom_sf"/>
</dbReference>
<feature type="repeat" description="TPR" evidence="10">
    <location>
        <begin position="106"/>
        <end position="139"/>
    </location>
</feature>